<dbReference type="Gene3D" id="1.10.150.280">
    <property type="entry name" value="AF1531-like domain"/>
    <property type="match status" value="1"/>
</dbReference>
<dbReference type="GO" id="GO:0015627">
    <property type="term" value="C:type II protein secretion system complex"/>
    <property type="evidence" value="ECO:0007669"/>
    <property type="project" value="TreeGrafter"/>
</dbReference>
<reference evidence="5" key="1">
    <citation type="submission" date="2017-04" db="EMBL/GenBank/DDBJ databases">
        <title>Function of individual gut microbiota members based on whole genome sequencing of pure cultures obtained from chicken caecum.</title>
        <authorList>
            <person name="Medvecky M."/>
            <person name="Cejkova D."/>
            <person name="Polansky O."/>
            <person name="Karasova D."/>
            <person name="Kubasova T."/>
            <person name="Cizek A."/>
            <person name="Rychlik I."/>
        </authorList>
    </citation>
    <scope>NUCLEOTIDE SEQUENCE [LARGE SCALE GENOMIC DNA]</scope>
    <source>
        <strain evidence="5">An144</strain>
    </source>
</reference>
<dbReference type="Pfam" id="PF10531">
    <property type="entry name" value="SLBB"/>
    <property type="match status" value="1"/>
</dbReference>
<dbReference type="InterPro" id="IPR003583">
    <property type="entry name" value="Hlx-hairpin-Hlx_DNA-bd_motif"/>
</dbReference>
<dbReference type="SMART" id="SM00278">
    <property type="entry name" value="HhH1"/>
    <property type="match status" value="2"/>
</dbReference>
<feature type="compositionally biased region" description="Basic and acidic residues" evidence="1">
    <location>
        <begin position="144"/>
        <end position="158"/>
    </location>
</feature>
<feature type="transmembrane region" description="Helical" evidence="2">
    <location>
        <begin position="12"/>
        <end position="31"/>
    </location>
</feature>
<dbReference type="GO" id="GO:0006281">
    <property type="term" value="P:DNA repair"/>
    <property type="evidence" value="ECO:0007669"/>
    <property type="project" value="InterPro"/>
</dbReference>
<accession>A0A1Y4R324</accession>
<name>A0A1Y4R324_9ENTE</name>
<dbReference type="Pfam" id="PF12836">
    <property type="entry name" value="HHH_3"/>
    <property type="match status" value="1"/>
</dbReference>
<evidence type="ECO:0000256" key="1">
    <source>
        <dbReference type="SAM" id="MobiDB-lite"/>
    </source>
</evidence>
<comment type="caution">
    <text evidence="4">The sequence shown here is derived from an EMBL/GenBank/DDBJ whole genome shotgun (WGS) entry which is preliminary data.</text>
</comment>
<dbReference type="GO" id="GO:0003677">
    <property type="term" value="F:DNA binding"/>
    <property type="evidence" value="ECO:0007669"/>
    <property type="project" value="InterPro"/>
</dbReference>
<protein>
    <recommendedName>
        <fullName evidence="3">Helix-hairpin-helix DNA-binding motif class 1 domain-containing protein</fullName>
    </recommendedName>
</protein>
<keyword evidence="2" id="KW-1133">Transmembrane helix</keyword>
<dbReference type="InterPro" id="IPR010994">
    <property type="entry name" value="RuvA_2-like"/>
</dbReference>
<dbReference type="Gene3D" id="3.10.560.10">
    <property type="entry name" value="Outer membrane lipoprotein wza domain like"/>
    <property type="match status" value="1"/>
</dbReference>
<dbReference type="RefSeq" id="WP_047241844.1">
    <property type="nucleotide sequence ID" value="NZ_CP010060.1"/>
</dbReference>
<dbReference type="SUPFAM" id="SSF47781">
    <property type="entry name" value="RuvA domain 2-like"/>
    <property type="match status" value="1"/>
</dbReference>
<dbReference type="InterPro" id="IPR019554">
    <property type="entry name" value="Soluble_ligand-bd"/>
</dbReference>
<keyword evidence="2" id="KW-0472">Membrane</keyword>
<keyword evidence="2" id="KW-0812">Transmembrane</keyword>
<gene>
    <name evidence="4" type="ORF">B5E88_01165</name>
</gene>
<dbReference type="GO" id="GO:0015628">
    <property type="term" value="P:protein secretion by the type II secretion system"/>
    <property type="evidence" value="ECO:0007669"/>
    <property type="project" value="TreeGrafter"/>
</dbReference>
<dbReference type="PANTHER" id="PTHR21180">
    <property type="entry name" value="ENDONUCLEASE/EXONUCLEASE/PHOSPHATASE FAMILY DOMAIN-CONTAINING PROTEIN 1"/>
    <property type="match status" value="1"/>
</dbReference>
<feature type="domain" description="Helix-hairpin-helix DNA-binding motif class 1" evidence="3">
    <location>
        <begin position="199"/>
        <end position="218"/>
    </location>
</feature>
<proteinExistence type="predicted"/>
<organism evidence="4 5">
    <name type="scientific">Enterococcus cecorum</name>
    <dbReference type="NCBI Taxonomy" id="44008"/>
    <lineage>
        <taxon>Bacteria</taxon>
        <taxon>Bacillati</taxon>
        <taxon>Bacillota</taxon>
        <taxon>Bacilli</taxon>
        <taxon>Lactobacillales</taxon>
        <taxon>Enterococcaceae</taxon>
        <taxon>Enterococcus</taxon>
    </lineage>
</organism>
<dbReference type="NCBIfam" id="TIGR00426">
    <property type="entry name" value="competence protein ComEA helix-hairpin-helix repeat region"/>
    <property type="match status" value="1"/>
</dbReference>
<dbReference type="AlphaFoldDB" id="A0A1Y4R324"/>
<dbReference type="InterPro" id="IPR051675">
    <property type="entry name" value="Endo/Exo/Phosphatase_dom_1"/>
</dbReference>
<dbReference type="InterPro" id="IPR004509">
    <property type="entry name" value="Competence_ComEA_HhH"/>
</dbReference>
<feature type="domain" description="Helix-hairpin-helix DNA-binding motif class 1" evidence="3">
    <location>
        <begin position="169"/>
        <end position="188"/>
    </location>
</feature>
<evidence type="ECO:0000313" key="5">
    <source>
        <dbReference type="Proteomes" id="UP000196074"/>
    </source>
</evidence>
<evidence type="ECO:0000256" key="2">
    <source>
        <dbReference type="SAM" id="Phobius"/>
    </source>
</evidence>
<dbReference type="PANTHER" id="PTHR21180:SF32">
    <property type="entry name" value="ENDONUCLEASE_EXONUCLEASE_PHOSPHATASE FAMILY DOMAIN-CONTAINING PROTEIN 1"/>
    <property type="match status" value="1"/>
</dbReference>
<evidence type="ECO:0000259" key="3">
    <source>
        <dbReference type="SMART" id="SM00278"/>
    </source>
</evidence>
<dbReference type="Proteomes" id="UP000196074">
    <property type="component" value="Unassembled WGS sequence"/>
</dbReference>
<feature type="region of interest" description="Disordered" evidence="1">
    <location>
        <begin position="137"/>
        <end position="158"/>
    </location>
</feature>
<evidence type="ECO:0000313" key="4">
    <source>
        <dbReference type="EMBL" id="OUQ11968.1"/>
    </source>
</evidence>
<dbReference type="EMBL" id="NFLC01000001">
    <property type="protein sequence ID" value="OUQ11968.1"/>
    <property type="molecule type" value="Genomic_DNA"/>
</dbReference>
<sequence length="221" mass="24555">MQNWWRKIKTWQLVVGVCGIVLLGIAVFLLVTQQEKEDKELLIETSSTTEVTVDTKKEQDQANDESKSAKIYVDISGAVKQPGVYQLSEGARLFDLLKQAGGLTEDAAIQTVNQAMIIQDQQKIIILTQDQAQSLDTENIPNNDHLEEKSAEKSPKDAEKLNINQADLTQLQQLSGIGEKKAQAIIDYRNENGSFKTIEDLAKVTGIGEKTVEKLRDSITI</sequence>